<dbReference type="RefSeq" id="WP_064304830.1">
    <property type="nucleotide sequence ID" value="NZ_LUCV01000055.1"/>
</dbReference>
<gene>
    <name evidence="2" type="ORF">AYO28_26785</name>
</gene>
<organism evidence="2 3">
    <name type="scientific">Pseudomonas putida</name>
    <name type="common">Arthrobacter siderocapsulatus</name>
    <dbReference type="NCBI Taxonomy" id="303"/>
    <lineage>
        <taxon>Bacteria</taxon>
        <taxon>Pseudomonadati</taxon>
        <taxon>Pseudomonadota</taxon>
        <taxon>Gammaproteobacteria</taxon>
        <taxon>Pseudomonadales</taxon>
        <taxon>Pseudomonadaceae</taxon>
        <taxon>Pseudomonas</taxon>
    </lineage>
</organism>
<evidence type="ECO:0000256" key="1">
    <source>
        <dbReference type="SAM" id="MobiDB-lite"/>
    </source>
</evidence>
<dbReference type="EMBL" id="LUCV01000055">
    <property type="protein sequence ID" value="OAI84600.1"/>
    <property type="molecule type" value="Genomic_DNA"/>
</dbReference>
<feature type="region of interest" description="Disordered" evidence="1">
    <location>
        <begin position="214"/>
        <end position="245"/>
    </location>
</feature>
<sequence>MTNVQDILSYQPRTAADRLRHQVFVWKIKGNPTYEEWVDVVEEALYEELQFMFNQRHSLQDMHEDSLTILIVRALSNLGFYATRETKGGNCDLVVQFGDFSWLGEAKIHTGASKIYGGYLQLKGRYGSGLAGQSRGGVLMYCYDREAQATLEEWANVLRNELPNANPVPGRFPLTLHSDDVIPATGLPMRICHYAFPLQYQPLEDVVKLSPAGKAATREVRKARKASAARKTKAVAAQSAPSDDA</sequence>
<protein>
    <submittedName>
        <fullName evidence="2">Uncharacterized protein</fullName>
    </submittedName>
</protein>
<accession>A0A177SA99</accession>
<proteinExistence type="predicted"/>
<dbReference type="Proteomes" id="UP000077752">
    <property type="component" value="Unassembled WGS sequence"/>
</dbReference>
<name>A0A177SA99_PSEPU</name>
<evidence type="ECO:0000313" key="3">
    <source>
        <dbReference type="Proteomes" id="UP000077752"/>
    </source>
</evidence>
<comment type="caution">
    <text evidence="2">The sequence shown here is derived from an EMBL/GenBank/DDBJ whole genome shotgun (WGS) entry which is preliminary data.</text>
</comment>
<feature type="compositionally biased region" description="Low complexity" evidence="1">
    <location>
        <begin position="234"/>
        <end position="245"/>
    </location>
</feature>
<feature type="compositionally biased region" description="Basic residues" evidence="1">
    <location>
        <begin position="221"/>
        <end position="233"/>
    </location>
</feature>
<dbReference type="AlphaFoldDB" id="A0A177SA99"/>
<evidence type="ECO:0000313" key="2">
    <source>
        <dbReference type="EMBL" id="OAI84600.1"/>
    </source>
</evidence>
<reference evidence="2 3" key="1">
    <citation type="submission" date="2016-03" db="EMBL/GenBank/DDBJ databases">
        <title>Draft Genome Assembly of Pseudomonas putida strain CBF10-2.</title>
        <authorList>
            <person name="Iyer R.S."/>
            <person name="Damania A."/>
        </authorList>
    </citation>
    <scope>NUCLEOTIDE SEQUENCE [LARGE SCALE GENOMIC DNA]</scope>
    <source>
        <strain evidence="2 3">CBF10-2</strain>
    </source>
</reference>